<evidence type="ECO:0000256" key="3">
    <source>
        <dbReference type="ARBA" id="ARBA00022840"/>
    </source>
</evidence>
<dbReference type="Gene3D" id="1.20.120.790">
    <property type="entry name" value="Heat shock protein 90, C-terminal domain"/>
    <property type="match status" value="1"/>
</dbReference>
<keyword evidence="3 5" id="KW-0067">ATP-binding</keyword>
<keyword evidence="5" id="KW-0346">Stress response</keyword>
<comment type="similarity">
    <text evidence="1 5">Belongs to the heat shock protein 90 family.</text>
</comment>
<dbReference type="InterPro" id="IPR001404">
    <property type="entry name" value="Hsp90_fam"/>
</dbReference>
<feature type="region of interest" description="C" evidence="5">
    <location>
        <begin position="553"/>
        <end position="626"/>
    </location>
</feature>
<evidence type="ECO:0000256" key="4">
    <source>
        <dbReference type="ARBA" id="ARBA00023186"/>
    </source>
</evidence>
<proteinExistence type="inferred from homology"/>
<dbReference type="Gene3D" id="3.30.230.80">
    <property type="match status" value="1"/>
</dbReference>
<keyword evidence="4 5" id="KW-0143">Chaperone</keyword>
<dbReference type="PRINTS" id="PR00775">
    <property type="entry name" value="HEATSHOCK90"/>
</dbReference>
<dbReference type="EMBL" id="CP020880">
    <property type="protein sequence ID" value="ART77711.1"/>
    <property type="molecule type" value="Genomic_DNA"/>
</dbReference>
<comment type="function">
    <text evidence="5">Molecular chaperone. Has ATPase activity.</text>
</comment>
<dbReference type="InterPro" id="IPR019805">
    <property type="entry name" value="Heat_shock_protein_90_CS"/>
</dbReference>
<dbReference type="Pfam" id="PF00183">
    <property type="entry name" value="HSP90"/>
    <property type="match status" value="1"/>
</dbReference>
<dbReference type="InterPro" id="IPR020568">
    <property type="entry name" value="Ribosomal_Su5_D2-typ_SF"/>
</dbReference>
<dbReference type="HAMAP" id="MF_00505">
    <property type="entry name" value="HSP90"/>
    <property type="match status" value="1"/>
</dbReference>
<dbReference type="Gene3D" id="3.40.50.11260">
    <property type="match status" value="1"/>
</dbReference>
<dbReference type="SUPFAM" id="SSF55874">
    <property type="entry name" value="ATPase domain of HSP90 chaperone/DNA topoisomerase II/histidine kinase"/>
    <property type="match status" value="1"/>
</dbReference>
<dbReference type="CDD" id="cd16927">
    <property type="entry name" value="HATPase_Hsp90-like"/>
    <property type="match status" value="1"/>
</dbReference>
<dbReference type="InterPro" id="IPR020575">
    <property type="entry name" value="Hsp90_N"/>
</dbReference>
<name>A0ABM6KMM7_9BACI</name>
<sequence length="626" mass="72249">MTKKEFQAESKRLLEMMINSIYSQREVFLRELISNASDAMDKIYYRALTDDSLTFDKDNYFVKVIPNKENRTLTIVDTGIGMTKEELEANLGVIAKSGSLAFKKENEIKDGHDIIGQFGVGFYAAFMVADVVTVTSKALGSDEAYRWESEGADGYTIEPAEKDSIGTEIVLKIKENTEDESYDEYLEEYRLKSIIKKYSDFIRYPIKMDVTTSKPKADNEEELEEVTEEQTINSMVPIWRKNKSELTDEDYEKFYNEKHYGFDKPLKHLHISVDGTIRYNSILYIPESIPFDYYSKEFEKGLELYSSGVLIMNKCADLLPDHFSFVKGLVDSEDLSLNISREMLQQDRQLKFIAKNLAKKIKSALLGMMKDEREKYEKFFEAFGRQLKYGVYAEYGANKEQLQDLLMFYSSTEKKLVTLDEYISRMKEDQKYIYYATGESKERIEKLPQTELVSDKGYEMLYFTEDIDEFAIKMLMNYKEKEFKNVSSGDLGIDSEEDDKQTESEQEANKELFEAMKEILADKVSAVKVSKRLKTHPVCLSTEGEVTIEMEKILSSMPDNQNIKANKVLEINTNHDVFASLKSAHEGDREKLALYTNLLYSQALLIEGLPLEDPVEFTNDVCKVMV</sequence>
<dbReference type="PIRSF" id="PIRSF002583">
    <property type="entry name" value="Hsp90"/>
    <property type="match status" value="1"/>
</dbReference>
<comment type="subunit">
    <text evidence="5">Homodimer.</text>
</comment>
<protein>
    <recommendedName>
        <fullName evidence="5">Chaperone protein HtpG</fullName>
    </recommendedName>
    <alternativeName>
        <fullName evidence="5">Heat shock protein HtpG</fullName>
    </alternativeName>
    <alternativeName>
        <fullName evidence="5">High temperature protein G</fullName>
    </alternativeName>
</protein>
<evidence type="ECO:0000256" key="2">
    <source>
        <dbReference type="ARBA" id="ARBA00022741"/>
    </source>
</evidence>
<comment type="caution">
    <text evidence="5">Lacks conserved residue(s) required for the propagation of feature annotation.</text>
</comment>
<dbReference type="SUPFAM" id="SSF110942">
    <property type="entry name" value="HSP90 C-terminal domain"/>
    <property type="match status" value="1"/>
</dbReference>
<organism evidence="6 7">
    <name type="scientific">Sutcliffiella horikoshii</name>
    <dbReference type="NCBI Taxonomy" id="79883"/>
    <lineage>
        <taxon>Bacteria</taxon>
        <taxon>Bacillati</taxon>
        <taxon>Bacillota</taxon>
        <taxon>Bacilli</taxon>
        <taxon>Bacillales</taxon>
        <taxon>Bacillaceae</taxon>
        <taxon>Sutcliffiella</taxon>
    </lineage>
</organism>
<evidence type="ECO:0000256" key="1">
    <source>
        <dbReference type="ARBA" id="ARBA00008239"/>
    </source>
</evidence>
<dbReference type="PROSITE" id="PS00298">
    <property type="entry name" value="HSP90"/>
    <property type="match status" value="1"/>
</dbReference>
<dbReference type="InterPro" id="IPR037196">
    <property type="entry name" value="HSP90_C"/>
</dbReference>
<keyword evidence="2 5" id="KW-0547">Nucleotide-binding</keyword>
<evidence type="ECO:0000313" key="6">
    <source>
        <dbReference type="EMBL" id="ART77711.1"/>
    </source>
</evidence>
<evidence type="ECO:0000313" key="7">
    <source>
        <dbReference type="Proteomes" id="UP000195573"/>
    </source>
</evidence>
<evidence type="ECO:0000256" key="5">
    <source>
        <dbReference type="HAMAP-Rule" id="MF_00505"/>
    </source>
</evidence>
<keyword evidence="5" id="KW-0963">Cytoplasm</keyword>
<dbReference type="NCBIfam" id="NF003555">
    <property type="entry name" value="PRK05218.1"/>
    <property type="match status" value="1"/>
</dbReference>
<dbReference type="RefSeq" id="WP_088019261.1">
    <property type="nucleotide sequence ID" value="NZ_CP020880.1"/>
</dbReference>
<dbReference type="Proteomes" id="UP000195573">
    <property type="component" value="Chromosome"/>
</dbReference>
<dbReference type="PANTHER" id="PTHR11528">
    <property type="entry name" value="HEAT SHOCK PROTEIN 90 FAMILY MEMBER"/>
    <property type="match status" value="1"/>
</dbReference>
<dbReference type="GeneID" id="96740169"/>
<feature type="region of interest" description="A; substrate-binding" evidence="5">
    <location>
        <begin position="1"/>
        <end position="341"/>
    </location>
</feature>
<dbReference type="Pfam" id="PF13589">
    <property type="entry name" value="HATPase_c_3"/>
    <property type="match status" value="1"/>
</dbReference>
<dbReference type="InterPro" id="IPR036890">
    <property type="entry name" value="HATPase_C_sf"/>
</dbReference>
<comment type="subcellular location">
    <subcellularLocation>
        <location evidence="5">Cytoplasm</location>
    </subcellularLocation>
</comment>
<accession>A0ABM6KMM7</accession>
<gene>
    <name evidence="5" type="primary">htpG</name>
    <name evidence="6" type="ORF">B4U37_17350</name>
</gene>
<dbReference type="SUPFAM" id="SSF54211">
    <property type="entry name" value="Ribosomal protein S5 domain 2-like"/>
    <property type="match status" value="1"/>
</dbReference>
<dbReference type="Gene3D" id="3.30.565.10">
    <property type="entry name" value="Histidine kinase-like ATPase, C-terminal domain"/>
    <property type="match status" value="1"/>
</dbReference>
<reference evidence="6 7" key="1">
    <citation type="submission" date="2017-04" db="EMBL/GenBank/DDBJ databases">
        <title>Complete Genome Sequence of the Bacillus horikoshii 20a strain from Cuatro Cienegas, Coahuila, Mexico.</title>
        <authorList>
            <person name="Zarza E."/>
            <person name="Alcaraz L.D."/>
            <person name="Aguilar-Salinas B."/>
            <person name="Islas A."/>
            <person name="Olmedo-Alvarez G."/>
        </authorList>
    </citation>
    <scope>NUCLEOTIDE SEQUENCE [LARGE SCALE GENOMIC DNA]</scope>
    <source>
        <strain evidence="6 7">20a</strain>
    </source>
</reference>
<keyword evidence="7" id="KW-1185">Reference proteome</keyword>